<dbReference type="InterPro" id="IPR002104">
    <property type="entry name" value="Integrase_catalytic"/>
</dbReference>
<dbReference type="PANTHER" id="PTHR30629">
    <property type="entry name" value="PROPHAGE INTEGRASE"/>
    <property type="match status" value="1"/>
</dbReference>
<dbReference type="GO" id="GO:0015074">
    <property type="term" value="P:DNA integration"/>
    <property type="evidence" value="ECO:0007669"/>
    <property type="project" value="UniProtKB-KW"/>
</dbReference>
<dbReference type="EMBL" id="CP031146">
    <property type="protein sequence ID" value="AXM97691.1"/>
    <property type="molecule type" value="Genomic_DNA"/>
</dbReference>
<dbReference type="InterPro" id="IPR011010">
    <property type="entry name" value="DNA_brk_join_enz"/>
</dbReference>
<keyword evidence="3" id="KW-0238">DNA-binding</keyword>
<evidence type="ECO:0000256" key="4">
    <source>
        <dbReference type="ARBA" id="ARBA00023172"/>
    </source>
</evidence>
<dbReference type="InterPro" id="IPR038488">
    <property type="entry name" value="Integrase_DNA-bd_sf"/>
</dbReference>
<dbReference type="Gene3D" id="1.10.150.130">
    <property type="match status" value="1"/>
</dbReference>
<evidence type="ECO:0000256" key="2">
    <source>
        <dbReference type="ARBA" id="ARBA00022908"/>
    </source>
</evidence>
<evidence type="ECO:0000313" key="7">
    <source>
        <dbReference type="Proteomes" id="UP000256503"/>
    </source>
</evidence>
<gene>
    <name evidence="6" type="ORF">DVB73_18800</name>
</gene>
<sequence length="446" mass="47932">MLTDSGIKKAIRDAKATGTDVWLTEAGARGEGRLCLRAGKKGASFYFRYAAPDGKQARLPIGSYETLGLKEARAKAGDLSRLYQSGVRDLHAFVAQQRAEQAAAIKAAVAQREKAERQAATGSLDALCTGYVAWLDAQGKQSAKDAKGVLDRCMAASPDLAKRPANDVSHKDIAAMLAKLVEAGKGRAAGKLRSYLHAAYRAALQAEGDPTIPAGLHGFELDKNPVALVAAKGLAKFNKARERVLTEAELKAFLSALDDRPGVQADTLHLLLLLGGQRVIQLLRAKPTDVDLDAGTVTLLDPKGARQQPRVHVVPVTAPAAVILKKYQEGAWCFSTHGRVPLRAETLTMLVADISAKLVKDKVSKEPFRLSDLRRTCETMLARMGISKDVRAQLLSHGIGGVQDRHYDKHDYLDEKRHALEAWAAKLESISSGKPASNVVPLHAGA</sequence>
<name>A0AAD0VV67_PSEDL</name>
<keyword evidence="2" id="KW-0229">DNA integration</keyword>
<dbReference type="InterPro" id="IPR050808">
    <property type="entry name" value="Phage_Integrase"/>
</dbReference>
<evidence type="ECO:0000313" key="6">
    <source>
        <dbReference type="EMBL" id="AXM97691.1"/>
    </source>
</evidence>
<dbReference type="GO" id="GO:0006310">
    <property type="term" value="P:DNA recombination"/>
    <property type="evidence" value="ECO:0007669"/>
    <property type="project" value="UniProtKB-KW"/>
</dbReference>
<dbReference type="PANTHER" id="PTHR30629:SF2">
    <property type="entry name" value="PROPHAGE INTEGRASE INTS-RELATED"/>
    <property type="match status" value="1"/>
</dbReference>
<dbReference type="InterPro" id="IPR025166">
    <property type="entry name" value="Integrase_DNA_bind_dom"/>
</dbReference>
<feature type="domain" description="Tyr recombinase" evidence="5">
    <location>
        <begin position="240"/>
        <end position="421"/>
    </location>
</feature>
<evidence type="ECO:0000256" key="1">
    <source>
        <dbReference type="ARBA" id="ARBA00008857"/>
    </source>
</evidence>
<dbReference type="Gene3D" id="3.30.160.390">
    <property type="entry name" value="Integrase, DNA-binding domain"/>
    <property type="match status" value="1"/>
</dbReference>
<organism evidence="6 7">
    <name type="scientific">Pseudomonas plecoglossicida</name>
    <dbReference type="NCBI Taxonomy" id="70775"/>
    <lineage>
        <taxon>Bacteria</taxon>
        <taxon>Pseudomonadati</taxon>
        <taxon>Pseudomonadota</taxon>
        <taxon>Gammaproteobacteria</taxon>
        <taxon>Pseudomonadales</taxon>
        <taxon>Pseudomonadaceae</taxon>
        <taxon>Pseudomonas</taxon>
    </lineage>
</organism>
<dbReference type="AlphaFoldDB" id="A0AAD0VV67"/>
<protein>
    <submittedName>
        <fullName evidence="6">DUF4102 domain-containing protein</fullName>
    </submittedName>
</protein>
<reference evidence="6 7" key="1">
    <citation type="submission" date="2018-07" db="EMBL/GenBank/DDBJ databases">
        <title>Complete genome sequence of a Pseudomonas plecoglossicida strain pathogenic to the marine fish, Larimichthys crocea.</title>
        <authorList>
            <person name="Tao Z."/>
        </authorList>
    </citation>
    <scope>NUCLEOTIDE SEQUENCE [LARGE SCALE GENOMIC DNA]</scope>
    <source>
        <strain evidence="6 7">XSDHY-P</strain>
    </source>
</reference>
<dbReference type="Proteomes" id="UP000256503">
    <property type="component" value="Chromosome"/>
</dbReference>
<dbReference type="InterPro" id="IPR010998">
    <property type="entry name" value="Integrase_recombinase_N"/>
</dbReference>
<proteinExistence type="inferred from homology"/>
<accession>A0AAD0VV67</accession>
<comment type="similarity">
    <text evidence="1">Belongs to the 'phage' integrase family.</text>
</comment>
<evidence type="ECO:0000256" key="3">
    <source>
        <dbReference type="ARBA" id="ARBA00023125"/>
    </source>
</evidence>
<dbReference type="Gene3D" id="1.10.443.10">
    <property type="entry name" value="Intergrase catalytic core"/>
    <property type="match status" value="1"/>
</dbReference>
<dbReference type="GeneID" id="49615473"/>
<keyword evidence="4" id="KW-0233">DNA recombination</keyword>
<dbReference type="Pfam" id="PF00589">
    <property type="entry name" value="Phage_integrase"/>
    <property type="match status" value="1"/>
</dbReference>
<dbReference type="Pfam" id="PF13356">
    <property type="entry name" value="Arm-DNA-bind_3"/>
    <property type="match status" value="1"/>
</dbReference>
<dbReference type="InterPro" id="IPR013762">
    <property type="entry name" value="Integrase-like_cat_sf"/>
</dbReference>
<dbReference type="RefSeq" id="WP_016393234.1">
    <property type="nucleotide sequence ID" value="NZ_CP031146.1"/>
</dbReference>
<evidence type="ECO:0000259" key="5">
    <source>
        <dbReference type="PROSITE" id="PS51898"/>
    </source>
</evidence>
<dbReference type="GO" id="GO:0003677">
    <property type="term" value="F:DNA binding"/>
    <property type="evidence" value="ECO:0007669"/>
    <property type="project" value="UniProtKB-KW"/>
</dbReference>
<dbReference type="PROSITE" id="PS51898">
    <property type="entry name" value="TYR_RECOMBINASE"/>
    <property type="match status" value="1"/>
</dbReference>
<dbReference type="SUPFAM" id="SSF56349">
    <property type="entry name" value="DNA breaking-rejoining enzymes"/>
    <property type="match status" value="1"/>
</dbReference>